<organism evidence="1 2">
    <name type="scientific">Fibrella forsythiae</name>
    <dbReference type="NCBI Taxonomy" id="2817061"/>
    <lineage>
        <taxon>Bacteria</taxon>
        <taxon>Pseudomonadati</taxon>
        <taxon>Bacteroidota</taxon>
        <taxon>Cytophagia</taxon>
        <taxon>Cytophagales</taxon>
        <taxon>Spirosomataceae</taxon>
        <taxon>Fibrella</taxon>
    </lineage>
</organism>
<dbReference type="RefSeq" id="WP_207329668.1">
    <property type="nucleotide sequence ID" value="NZ_JAFMYW010000003.1"/>
</dbReference>
<protein>
    <submittedName>
        <fullName evidence="1">Uncharacterized protein</fullName>
    </submittedName>
</protein>
<name>A0ABS3JIY6_9BACT</name>
<sequence>MRATSLKKCHSCRTSLQYPT</sequence>
<evidence type="ECO:0000313" key="1">
    <source>
        <dbReference type="EMBL" id="MBO0949199.1"/>
    </source>
</evidence>
<comment type="caution">
    <text evidence="1">The sequence shown here is derived from an EMBL/GenBank/DDBJ whole genome shotgun (WGS) entry which is preliminary data.</text>
</comment>
<dbReference type="Proteomes" id="UP000664628">
    <property type="component" value="Unassembled WGS sequence"/>
</dbReference>
<accession>A0ABS3JIY6</accession>
<evidence type="ECO:0000313" key="2">
    <source>
        <dbReference type="Proteomes" id="UP000664628"/>
    </source>
</evidence>
<proteinExistence type="predicted"/>
<dbReference type="NCBIfam" id="TIGR01053">
    <property type="entry name" value="LSD1"/>
    <property type="match status" value="1"/>
</dbReference>
<dbReference type="EMBL" id="JAFMYW010000003">
    <property type="protein sequence ID" value="MBO0949199.1"/>
    <property type="molecule type" value="Genomic_DNA"/>
</dbReference>
<gene>
    <name evidence="1" type="ORF">J2I46_11440</name>
</gene>
<reference evidence="1 2" key="1">
    <citation type="submission" date="2021-03" db="EMBL/GenBank/DDBJ databases">
        <title>Fibrella sp. HMF5405 genome sequencing and assembly.</title>
        <authorList>
            <person name="Kang H."/>
            <person name="Kim H."/>
            <person name="Bae S."/>
            <person name="Joh K."/>
        </authorList>
    </citation>
    <scope>NUCLEOTIDE SEQUENCE [LARGE SCALE GENOMIC DNA]</scope>
    <source>
        <strain evidence="1 2">HMF5405</strain>
    </source>
</reference>
<keyword evidence="2" id="KW-1185">Reference proteome</keyword>